<keyword evidence="2" id="KW-0813">Transport</keyword>
<dbReference type="Pfam" id="PF02653">
    <property type="entry name" value="BPD_transp_2"/>
    <property type="match status" value="1"/>
</dbReference>
<evidence type="ECO:0000256" key="6">
    <source>
        <dbReference type="ARBA" id="ARBA00022692"/>
    </source>
</evidence>
<feature type="transmembrane region" description="Helical" evidence="11">
    <location>
        <begin position="372"/>
        <end position="391"/>
    </location>
</feature>
<gene>
    <name evidence="12" type="ORF">FYJ34_10340</name>
</gene>
<dbReference type="PANTHER" id="PTHR32196">
    <property type="entry name" value="ABC TRANSPORTER PERMEASE PROTEIN YPHD-RELATED-RELATED"/>
    <property type="match status" value="1"/>
</dbReference>
<evidence type="ECO:0000256" key="3">
    <source>
        <dbReference type="ARBA" id="ARBA00022475"/>
    </source>
</evidence>
<keyword evidence="5" id="KW-0762">Sugar transport</keyword>
<evidence type="ECO:0000256" key="1">
    <source>
        <dbReference type="ARBA" id="ARBA00004651"/>
    </source>
</evidence>
<proteinExistence type="predicted"/>
<dbReference type="InterPro" id="IPR001851">
    <property type="entry name" value="ABC_transp_permease"/>
</dbReference>
<feature type="transmembrane region" description="Helical" evidence="11">
    <location>
        <begin position="245"/>
        <end position="263"/>
    </location>
</feature>
<protein>
    <recommendedName>
        <fullName evidence="10">Xylose transport system permease protein XylH</fullName>
    </recommendedName>
</protein>
<name>A0A6N7V624_9FIRM</name>
<comment type="subcellular location">
    <subcellularLocation>
        <location evidence="1">Cell membrane</location>
        <topology evidence="1">Multi-pass membrane protein</topology>
    </subcellularLocation>
</comment>
<keyword evidence="6 11" id="KW-0812">Transmembrane</keyword>
<comment type="caution">
    <text evidence="12">The sequence shown here is derived from an EMBL/GenBank/DDBJ whole genome shotgun (WGS) entry which is preliminary data.</text>
</comment>
<evidence type="ECO:0000313" key="12">
    <source>
        <dbReference type="EMBL" id="MSR94642.1"/>
    </source>
</evidence>
<evidence type="ECO:0000256" key="11">
    <source>
        <dbReference type="SAM" id="Phobius"/>
    </source>
</evidence>
<dbReference type="AlphaFoldDB" id="A0A6N7V624"/>
<evidence type="ECO:0000313" key="13">
    <source>
        <dbReference type="Proteomes" id="UP000434409"/>
    </source>
</evidence>
<dbReference type="CDD" id="cd06579">
    <property type="entry name" value="TM_PBP1_transp_AraH_like"/>
    <property type="match status" value="1"/>
</dbReference>
<keyword evidence="13" id="KW-1185">Reference proteome</keyword>
<dbReference type="Proteomes" id="UP000434409">
    <property type="component" value="Unassembled WGS sequence"/>
</dbReference>
<feature type="transmembrane region" description="Helical" evidence="11">
    <location>
        <begin position="59"/>
        <end position="75"/>
    </location>
</feature>
<sequence length="398" mass="42827">MSEKTKKSGLGQEILTLLKSNIREYMMYIALILIMGFFTVKTSGGFIQARNLANLVNQAGYVAILAIGMTIILILKHIDLSVGYVAGFSGAVAAVLMTKHGMNEWIAILAVLVMGLLIGVYQGLLVTKMGVPAFVTTLAGMFIFRGLLNLTLQETGTIIIPNKSFNELSNGFVPDIPAGTSFHLLTMLIGAAAVILLIFLQVKTRKNKQKYQFHVMSMPIFTVKLVCLSAIIMVIVYVLASYNGIPWTAVIVGVVLFVYNYMLNKTRLGRYIYGIGGNEQAAELSGINVKKVTLMAFCSMSTLAALAGILYTSRLQSATPTAGLGFELDAIASSYIGGVAVSGGIGRVTNTIIGALVIMSLTNGMNLMGVDISYQYIVKGIIFIIAVAFDVKTRQKGR</sequence>
<evidence type="ECO:0000256" key="4">
    <source>
        <dbReference type="ARBA" id="ARBA00022519"/>
    </source>
</evidence>
<feature type="transmembrane region" description="Helical" evidence="11">
    <location>
        <begin position="221"/>
        <end position="239"/>
    </location>
</feature>
<keyword evidence="8 11" id="KW-0472">Membrane</keyword>
<dbReference type="GO" id="GO:0005886">
    <property type="term" value="C:plasma membrane"/>
    <property type="evidence" value="ECO:0007669"/>
    <property type="project" value="UniProtKB-SubCell"/>
</dbReference>
<feature type="transmembrane region" description="Helical" evidence="11">
    <location>
        <begin position="182"/>
        <end position="200"/>
    </location>
</feature>
<evidence type="ECO:0000256" key="9">
    <source>
        <dbReference type="ARBA" id="ARBA00035611"/>
    </source>
</evidence>
<dbReference type="GO" id="GO:0022857">
    <property type="term" value="F:transmembrane transporter activity"/>
    <property type="evidence" value="ECO:0007669"/>
    <property type="project" value="InterPro"/>
</dbReference>
<evidence type="ECO:0000256" key="2">
    <source>
        <dbReference type="ARBA" id="ARBA00022448"/>
    </source>
</evidence>
<evidence type="ECO:0000256" key="7">
    <source>
        <dbReference type="ARBA" id="ARBA00022989"/>
    </source>
</evidence>
<reference evidence="12 13" key="1">
    <citation type="submission" date="2019-08" db="EMBL/GenBank/DDBJ databases">
        <title>In-depth cultivation of the pig gut microbiome towards novel bacterial diversity and tailored functional studies.</title>
        <authorList>
            <person name="Wylensek D."/>
            <person name="Hitch T.C.A."/>
            <person name="Clavel T."/>
        </authorList>
    </citation>
    <scope>NUCLEOTIDE SEQUENCE [LARGE SCALE GENOMIC DNA]</scope>
    <source>
        <strain evidence="12 13">68-1-5</strain>
    </source>
</reference>
<dbReference type="PANTHER" id="PTHR32196:SF32">
    <property type="entry name" value="XYLOSE TRANSPORT SYSTEM PERMEASE PROTEIN XYLH"/>
    <property type="match status" value="1"/>
</dbReference>
<evidence type="ECO:0000256" key="10">
    <source>
        <dbReference type="ARBA" id="ARBA00035686"/>
    </source>
</evidence>
<evidence type="ECO:0000256" key="5">
    <source>
        <dbReference type="ARBA" id="ARBA00022597"/>
    </source>
</evidence>
<dbReference type="RefSeq" id="WP_154478370.1">
    <property type="nucleotide sequence ID" value="NZ_JAQYBV010000030.1"/>
</dbReference>
<evidence type="ECO:0000256" key="8">
    <source>
        <dbReference type="ARBA" id="ARBA00023136"/>
    </source>
</evidence>
<keyword evidence="4" id="KW-0997">Cell inner membrane</keyword>
<accession>A0A6N7V624</accession>
<keyword evidence="7 11" id="KW-1133">Transmembrane helix</keyword>
<feature type="transmembrane region" description="Helical" evidence="11">
    <location>
        <begin position="105"/>
        <end position="124"/>
    </location>
</feature>
<comment type="function">
    <text evidence="9">Part of the binding-protein-dependent transport system for D-xylose. Probably responsible for the translocation of the substrate across the membrane.</text>
</comment>
<feature type="transmembrane region" description="Helical" evidence="11">
    <location>
        <begin position="82"/>
        <end position="99"/>
    </location>
</feature>
<organism evidence="12 13">
    <name type="scientific">Suipraeoptans intestinalis</name>
    <dbReference type="NCBI Taxonomy" id="2606628"/>
    <lineage>
        <taxon>Bacteria</taxon>
        <taxon>Bacillati</taxon>
        <taxon>Bacillota</taxon>
        <taxon>Clostridia</taxon>
        <taxon>Lachnospirales</taxon>
        <taxon>Lachnospiraceae</taxon>
        <taxon>Suipraeoptans</taxon>
    </lineage>
</organism>
<keyword evidence="3" id="KW-1003">Cell membrane</keyword>
<dbReference type="EMBL" id="VULY01000018">
    <property type="protein sequence ID" value="MSR94642.1"/>
    <property type="molecule type" value="Genomic_DNA"/>
</dbReference>
<feature type="transmembrane region" description="Helical" evidence="11">
    <location>
        <begin position="25"/>
        <end position="47"/>
    </location>
</feature>